<sequence length="409" mass="46042">MNQEFIARIEGHGNLKIDWKKNQVKLNVFEGERLFEGMLVGRTAEEMHWITPRICGVCPVAHNLAALRAAENALGIKPNKTTVLLRDLMLCGQIIQSHVLHLFFLSLPDYLGIDRGTELAEKNPSVFKNALALKEVSDEIVYTVAGRSIHPITTTIGGFHKIPSKAALKNLLKKLEKTEQAAQKTAELCARLDYPALKVDLELTAQENDSIVSVSSLNIKNKKKSSIKNYKKDIEEEVKDYSTAKFAKYKNKTMLVGALARLAIYQNYDSEKYQIDFSNPFYNNFSQALEILFYHQTAREIIDKLLEAKMDEKIIKPKNNSSFKGIGAVEAPRGGLYYEVYLDSSKGSGRDTIIKSANIITPTVQNLTSIEKSSQALLDQTKNRSRKEIERLLIMLVRAYDPCITCSVH</sequence>
<feature type="binding site" evidence="1">
    <location>
        <position position="403"/>
    </location>
    <ligand>
        <name>Ni(2+)</name>
        <dbReference type="ChEBI" id="CHEBI:49786"/>
    </ligand>
</feature>
<dbReference type="AlphaFoldDB" id="A0A1G2FQF7"/>
<evidence type="ECO:0000313" key="3">
    <source>
        <dbReference type="Proteomes" id="UP000177020"/>
    </source>
</evidence>
<dbReference type="PANTHER" id="PTHR43600:SF4">
    <property type="entry name" value="CYTOSOLIC NIFE-HYDROGENASE, ALPHA SUBUNIT"/>
    <property type="match status" value="1"/>
</dbReference>
<organism evidence="2 3">
    <name type="scientific">Candidatus Portnoybacteria bacterium RIFCSPLOWO2_02_FULL_40_15</name>
    <dbReference type="NCBI Taxonomy" id="1802002"/>
    <lineage>
        <taxon>Bacteria</taxon>
        <taxon>Candidatus Portnoyibacteriota</taxon>
    </lineage>
</organism>
<keyword evidence="1" id="KW-0460">Magnesium</keyword>
<comment type="caution">
    <text evidence="2">The sequence shown here is derived from an EMBL/GenBank/DDBJ whole genome shotgun (WGS) entry which is preliminary data.</text>
</comment>
<proteinExistence type="predicted"/>
<protein>
    <recommendedName>
        <fullName evidence="4">Hydrogenase/sulfur reductase subunit alpha</fullName>
    </recommendedName>
</protein>
<feature type="binding site" evidence="1">
    <location>
        <position position="58"/>
    </location>
    <ligand>
        <name>Fe cation</name>
        <dbReference type="ChEBI" id="CHEBI:24875"/>
    </ligand>
</feature>
<feature type="binding site" evidence="1">
    <location>
        <position position="36"/>
    </location>
    <ligand>
        <name>Mg(2+)</name>
        <dbReference type="ChEBI" id="CHEBI:18420"/>
    </ligand>
</feature>
<accession>A0A1G2FQF7</accession>
<evidence type="ECO:0000256" key="1">
    <source>
        <dbReference type="PIRSR" id="PIRSR601501-1"/>
    </source>
</evidence>
<feature type="binding site" evidence="1">
    <location>
        <position position="359"/>
    </location>
    <ligand>
        <name>Mg(2+)</name>
        <dbReference type="ChEBI" id="CHEBI:18420"/>
    </ligand>
</feature>
<feature type="binding site" evidence="1">
    <location>
        <position position="55"/>
    </location>
    <ligand>
        <name>Ni(2+)</name>
        <dbReference type="ChEBI" id="CHEBI:49786"/>
    </ligand>
</feature>
<reference evidence="2 3" key="1">
    <citation type="journal article" date="2016" name="Nat. Commun.">
        <title>Thousands of microbial genomes shed light on interconnected biogeochemical processes in an aquifer system.</title>
        <authorList>
            <person name="Anantharaman K."/>
            <person name="Brown C.T."/>
            <person name="Hug L.A."/>
            <person name="Sharon I."/>
            <person name="Castelle C.J."/>
            <person name="Probst A.J."/>
            <person name="Thomas B.C."/>
            <person name="Singh A."/>
            <person name="Wilkins M.J."/>
            <person name="Karaoz U."/>
            <person name="Brodie E.L."/>
            <person name="Williams K.H."/>
            <person name="Hubbard S.S."/>
            <person name="Banfield J.F."/>
        </authorList>
    </citation>
    <scope>NUCLEOTIDE SEQUENCE [LARGE SCALE GENOMIC DNA]</scope>
</reference>
<name>A0A1G2FQF7_9BACT</name>
<dbReference type="InterPro" id="IPR001501">
    <property type="entry name" value="Ni-dep_hyd_lsu"/>
</dbReference>
<keyword evidence="1" id="KW-0533">Nickel</keyword>
<feature type="binding site" evidence="1">
    <location>
        <position position="58"/>
    </location>
    <ligand>
        <name>Ni(2+)</name>
        <dbReference type="ChEBI" id="CHEBI:49786"/>
    </ligand>
</feature>
<dbReference type="Pfam" id="PF00374">
    <property type="entry name" value="NiFeSe_Hases"/>
    <property type="match status" value="2"/>
</dbReference>
<dbReference type="PANTHER" id="PTHR43600">
    <property type="entry name" value="COENZYME F420 HYDROGENASE, SUBUNIT ALPHA"/>
    <property type="match status" value="1"/>
</dbReference>
<comment type="cofactor">
    <cofactor evidence="1">
        <name>Fe cation</name>
        <dbReference type="ChEBI" id="CHEBI:24875"/>
    </cofactor>
</comment>
<dbReference type="EMBL" id="MHNG01000020">
    <property type="protein sequence ID" value="OGZ40316.1"/>
    <property type="molecule type" value="Genomic_DNA"/>
</dbReference>
<dbReference type="Gene3D" id="1.10.645.10">
    <property type="entry name" value="Cytochrome-c3 Hydrogenase, chain B"/>
    <property type="match status" value="1"/>
</dbReference>
<feature type="binding site" evidence="1">
    <location>
        <position position="406"/>
    </location>
    <ligand>
        <name>Fe cation</name>
        <dbReference type="ChEBI" id="CHEBI:24875"/>
    </ligand>
</feature>
<comment type="cofactor">
    <cofactor evidence="1">
        <name>Ni(2+)</name>
        <dbReference type="ChEBI" id="CHEBI:49786"/>
    </cofactor>
</comment>
<dbReference type="Proteomes" id="UP000177020">
    <property type="component" value="Unassembled WGS sequence"/>
</dbReference>
<feature type="binding site" evidence="1">
    <location>
        <position position="409"/>
    </location>
    <ligand>
        <name>Mg(2+)</name>
        <dbReference type="ChEBI" id="CHEBI:18420"/>
    </ligand>
</feature>
<dbReference type="GO" id="GO:0016151">
    <property type="term" value="F:nickel cation binding"/>
    <property type="evidence" value="ECO:0007669"/>
    <property type="project" value="InterPro"/>
</dbReference>
<dbReference type="SUPFAM" id="SSF56762">
    <property type="entry name" value="HydB/Nqo4-like"/>
    <property type="match status" value="1"/>
</dbReference>
<dbReference type="InterPro" id="IPR029014">
    <property type="entry name" value="NiFe-Hase_large"/>
</dbReference>
<keyword evidence="1" id="KW-0408">Iron</keyword>
<evidence type="ECO:0008006" key="4">
    <source>
        <dbReference type="Google" id="ProtNLM"/>
    </source>
</evidence>
<keyword evidence="1" id="KW-0479">Metal-binding</keyword>
<evidence type="ECO:0000313" key="2">
    <source>
        <dbReference type="EMBL" id="OGZ40316.1"/>
    </source>
</evidence>
<gene>
    <name evidence="2" type="ORF">A3I20_00115</name>
</gene>